<feature type="region of interest" description="Disordered" evidence="1">
    <location>
        <begin position="205"/>
        <end position="311"/>
    </location>
</feature>
<evidence type="ECO:0000313" key="3">
    <source>
        <dbReference type="Proteomes" id="UP001155144"/>
    </source>
</evidence>
<dbReference type="Proteomes" id="UP001155144">
    <property type="component" value="Unassembled WGS sequence"/>
</dbReference>
<dbReference type="AlphaFoldDB" id="A0A9X2V947"/>
<organism evidence="2 3">
    <name type="scientific">Salinibacter ruber</name>
    <dbReference type="NCBI Taxonomy" id="146919"/>
    <lineage>
        <taxon>Bacteria</taxon>
        <taxon>Pseudomonadati</taxon>
        <taxon>Rhodothermota</taxon>
        <taxon>Rhodothermia</taxon>
        <taxon>Rhodothermales</taxon>
        <taxon>Salinibacteraceae</taxon>
        <taxon>Salinibacter</taxon>
    </lineage>
</organism>
<sequence length="311" mass="33802">MHVLVLSKGCTTADVEEAFSLTGTDLEVTTPRSREENRSEAPMSAETFAAATGAYLFDNRIHGALQGAKTKFTAWGGAGYFSDDARSRRQEYAKAMAAPGGDSAPARGSSTQIPTVEESSADEDGGNDGDNDGVRPVEVGTSAVQSADVYRRVVIRALMARMHTEVKVHGLGRCKLVWVEVGDEESIICSVRPLETMRDDKREIPWRRIESTDTPVVESANSPDEAPDMDTTTAESAAEDGHAPDENADESAPESDTDGNGGGDWGASLAEKYLNNARHRKVSRVLPDGRRHVREWRDGEKIRDEKIAPRR</sequence>
<feature type="compositionally biased region" description="Acidic residues" evidence="1">
    <location>
        <begin position="119"/>
        <end position="131"/>
    </location>
</feature>
<gene>
    <name evidence="2" type="ORF">GGP45_003511</name>
</gene>
<feature type="compositionally biased region" description="Acidic residues" evidence="1">
    <location>
        <begin position="246"/>
        <end position="257"/>
    </location>
</feature>
<accession>A0A9X2V947</accession>
<feature type="region of interest" description="Disordered" evidence="1">
    <location>
        <begin position="91"/>
        <end position="140"/>
    </location>
</feature>
<dbReference type="EMBL" id="JANUBL010000024">
    <property type="protein sequence ID" value="MCS4123140.1"/>
    <property type="molecule type" value="Genomic_DNA"/>
</dbReference>
<protein>
    <submittedName>
        <fullName evidence="2">Uncharacterized protein</fullName>
    </submittedName>
</protein>
<proteinExistence type="predicted"/>
<evidence type="ECO:0000256" key="1">
    <source>
        <dbReference type="SAM" id="MobiDB-lite"/>
    </source>
</evidence>
<name>A0A9X2V947_9BACT</name>
<feature type="compositionally biased region" description="Polar residues" evidence="1">
    <location>
        <begin position="108"/>
        <end position="118"/>
    </location>
</feature>
<evidence type="ECO:0000313" key="2">
    <source>
        <dbReference type="EMBL" id="MCS4123140.1"/>
    </source>
</evidence>
<reference evidence="2" key="1">
    <citation type="submission" date="2022-08" db="EMBL/GenBank/DDBJ databases">
        <title>Genomic Encyclopedia of Type Strains, Phase V (KMG-V): Genome sequencing to study the core and pangenomes of soil and plant-associated prokaryotes.</title>
        <authorList>
            <person name="Whitman W."/>
        </authorList>
    </citation>
    <scope>NUCLEOTIDE SEQUENCE</scope>
    <source>
        <strain evidence="2">SP3026</strain>
    </source>
</reference>
<comment type="caution">
    <text evidence="2">The sequence shown here is derived from an EMBL/GenBank/DDBJ whole genome shotgun (WGS) entry which is preliminary data.</text>
</comment>
<feature type="compositionally biased region" description="Basic and acidic residues" evidence="1">
    <location>
        <begin position="287"/>
        <end position="311"/>
    </location>
</feature>